<reference evidence="1 2" key="1">
    <citation type="submission" date="2024-01" db="EMBL/GenBank/DDBJ databases">
        <title>Genome assemblies of Stephania.</title>
        <authorList>
            <person name="Yang L."/>
        </authorList>
    </citation>
    <scope>NUCLEOTIDE SEQUENCE [LARGE SCALE GENOMIC DNA]</scope>
    <source>
        <strain evidence="1">JXDWG</strain>
        <tissue evidence="1">Leaf</tissue>
    </source>
</reference>
<evidence type="ECO:0000313" key="2">
    <source>
        <dbReference type="Proteomes" id="UP001419268"/>
    </source>
</evidence>
<proteinExistence type="predicted"/>
<protein>
    <submittedName>
        <fullName evidence="1">Uncharacterized protein</fullName>
    </submittedName>
</protein>
<evidence type="ECO:0000313" key="1">
    <source>
        <dbReference type="EMBL" id="KAK9105945.1"/>
    </source>
</evidence>
<sequence>MESLLNRAQIVKEELQNRSKSALLDMWTPDFDGFSHFLVSSTLFSPKNLYFFSQNCSVRIDLL</sequence>
<comment type="caution">
    <text evidence="1">The sequence shown here is derived from an EMBL/GenBank/DDBJ whole genome shotgun (WGS) entry which is preliminary data.</text>
</comment>
<dbReference type="AlphaFoldDB" id="A0AAP0I2I9"/>
<dbReference type="EMBL" id="JBBNAG010000009">
    <property type="protein sequence ID" value="KAK9105945.1"/>
    <property type="molecule type" value="Genomic_DNA"/>
</dbReference>
<keyword evidence="2" id="KW-1185">Reference proteome</keyword>
<name>A0AAP0I2I9_9MAGN</name>
<accession>A0AAP0I2I9</accession>
<gene>
    <name evidence="1" type="ORF">Scep_022789</name>
</gene>
<dbReference type="Proteomes" id="UP001419268">
    <property type="component" value="Unassembled WGS sequence"/>
</dbReference>
<organism evidence="1 2">
    <name type="scientific">Stephania cephalantha</name>
    <dbReference type="NCBI Taxonomy" id="152367"/>
    <lineage>
        <taxon>Eukaryota</taxon>
        <taxon>Viridiplantae</taxon>
        <taxon>Streptophyta</taxon>
        <taxon>Embryophyta</taxon>
        <taxon>Tracheophyta</taxon>
        <taxon>Spermatophyta</taxon>
        <taxon>Magnoliopsida</taxon>
        <taxon>Ranunculales</taxon>
        <taxon>Menispermaceae</taxon>
        <taxon>Menispermoideae</taxon>
        <taxon>Cissampelideae</taxon>
        <taxon>Stephania</taxon>
    </lineage>
</organism>